<proteinExistence type="predicted"/>
<dbReference type="PANTHER" id="PTHR43867:SF2">
    <property type="entry name" value="CELLULOSE SYNTHASE CATALYTIC SUBUNIT A [UDP-FORMING]"/>
    <property type="match status" value="1"/>
</dbReference>
<evidence type="ECO:0000259" key="13">
    <source>
        <dbReference type="Pfam" id="PF00535"/>
    </source>
</evidence>
<organism evidence="15 16">
    <name type="scientific">Leptothoe kymatousa TAU-MAC 1615</name>
    <dbReference type="NCBI Taxonomy" id="2364775"/>
    <lineage>
        <taxon>Bacteria</taxon>
        <taxon>Bacillati</taxon>
        <taxon>Cyanobacteriota</taxon>
        <taxon>Cyanophyceae</taxon>
        <taxon>Nodosilineales</taxon>
        <taxon>Cymatolegaceae</taxon>
        <taxon>Leptothoe</taxon>
        <taxon>Leptothoe kymatousa</taxon>
    </lineage>
</organism>
<comment type="caution">
    <text evidence="15">The sequence shown here is derived from an EMBL/GenBank/DDBJ whole genome shotgun (WGS) entry which is preliminary data.</text>
</comment>
<dbReference type="InterPro" id="IPR029044">
    <property type="entry name" value="Nucleotide-diphossugar_trans"/>
</dbReference>
<dbReference type="Proteomes" id="UP001196661">
    <property type="component" value="Unassembled WGS sequence"/>
</dbReference>
<evidence type="ECO:0000313" key="16">
    <source>
        <dbReference type="Proteomes" id="UP001196661"/>
    </source>
</evidence>
<gene>
    <name evidence="15" type="ORF">IXB28_15315</name>
</gene>
<keyword evidence="7 12" id="KW-0812">Transmembrane</keyword>
<dbReference type="SUPFAM" id="SSF53448">
    <property type="entry name" value="Nucleotide-diphospho-sugar transferases"/>
    <property type="match status" value="1"/>
</dbReference>
<evidence type="ECO:0000256" key="4">
    <source>
        <dbReference type="ARBA" id="ARBA00022519"/>
    </source>
</evidence>
<dbReference type="InterPro" id="IPR001173">
    <property type="entry name" value="Glyco_trans_2-like"/>
</dbReference>
<feature type="transmembrane region" description="Helical" evidence="12">
    <location>
        <begin position="99"/>
        <end position="119"/>
    </location>
</feature>
<feature type="transmembrane region" description="Helical" evidence="12">
    <location>
        <begin position="446"/>
        <end position="468"/>
    </location>
</feature>
<dbReference type="PRINTS" id="PR01439">
    <property type="entry name" value="CELLSNTHASEA"/>
</dbReference>
<reference evidence="15 16" key="1">
    <citation type="journal article" date="2021" name="Mar. Drugs">
        <title>Genome Reduction and Secondary Metabolism of the Marine Sponge-Associated Cyanobacterium Leptothoe.</title>
        <authorList>
            <person name="Konstantinou D."/>
            <person name="Popin R.V."/>
            <person name="Fewer D.P."/>
            <person name="Sivonen K."/>
            <person name="Gkelis S."/>
        </authorList>
    </citation>
    <scope>NUCLEOTIDE SEQUENCE [LARGE SCALE GENOMIC DNA]</scope>
    <source>
        <strain evidence="15 16">TAU-MAC 1615</strain>
    </source>
</reference>
<dbReference type="Gene3D" id="2.40.10.220">
    <property type="entry name" value="predicted glycosyltransferase like domains"/>
    <property type="match status" value="1"/>
</dbReference>
<dbReference type="EC" id="2.4.1.12" evidence="2"/>
<dbReference type="InterPro" id="IPR050321">
    <property type="entry name" value="Glycosyltr_2/OpgH_subfam"/>
</dbReference>
<comment type="catalytic activity">
    <reaction evidence="11">
        <text>[(1-&gt;4)-beta-D-glucosyl](n) + UDP-alpha-D-glucose = [(1-&gt;4)-beta-D-glucosyl](n+1) + UDP + H(+)</text>
        <dbReference type="Rhea" id="RHEA:19929"/>
        <dbReference type="Rhea" id="RHEA-COMP:10033"/>
        <dbReference type="Rhea" id="RHEA-COMP:10034"/>
        <dbReference type="ChEBI" id="CHEBI:15378"/>
        <dbReference type="ChEBI" id="CHEBI:18246"/>
        <dbReference type="ChEBI" id="CHEBI:58223"/>
        <dbReference type="ChEBI" id="CHEBI:58885"/>
        <dbReference type="EC" id="2.4.1.12"/>
    </reaction>
</comment>
<dbReference type="Gene3D" id="3.90.550.10">
    <property type="entry name" value="Spore Coat Polysaccharide Biosynthesis Protein SpsA, Chain A"/>
    <property type="match status" value="1"/>
</dbReference>
<dbReference type="RefSeq" id="WP_215619471.1">
    <property type="nucleotide sequence ID" value="NZ_JADOER010000014.1"/>
</dbReference>
<feature type="transmembrane region" description="Helical" evidence="12">
    <location>
        <begin position="12"/>
        <end position="34"/>
    </location>
</feature>
<dbReference type="Pfam" id="PF00535">
    <property type="entry name" value="Glycos_transf_2"/>
    <property type="match status" value="1"/>
</dbReference>
<evidence type="ECO:0000256" key="10">
    <source>
        <dbReference type="ARBA" id="ARBA00023136"/>
    </source>
</evidence>
<evidence type="ECO:0000256" key="8">
    <source>
        <dbReference type="ARBA" id="ARBA00022916"/>
    </source>
</evidence>
<feature type="transmembrane region" description="Helical" evidence="12">
    <location>
        <begin position="413"/>
        <end position="434"/>
    </location>
</feature>
<feature type="domain" description="Glycosyltransferase 2-like" evidence="13">
    <location>
        <begin position="152"/>
        <end position="321"/>
    </location>
</feature>
<keyword evidence="16" id="KW-1185">Reference proteome</keyword>
<keyword evidence="10 12" id="KW-0472">Membrane</keyword>
<dbReference type="EMBL" id="JADOER010000014">
    <property type="protein sequence ID" value="MBT9313581.1"/>
    <property type="molecule type" value="Genomic_DNA"/>
</dbReference>
<evidence type="ECO:0000259" key="14">
    <source>
        <dbReference type="Pfam" id="PF07238"/>
    </source>
</evidence>
<feature type="domain" description="PilZ" evidence="14">
    <location>
        <begin position="566"/>
        <end position="657"/>
    </location>
</feature>
<evidence type="ECO:0000256" key="5">
    <source>
        <dbReference type="ARBA" id="ARBA00022676"/>
    </source>
</evidence>
<evidence type="ECO:0000256" key="3">
    <source>
        <dbReference type="ARBA" id="ARBA00022475"/>
    </source>
</evidence>
<keyword evidence="3" id="KW-1003">Cell membrane</keyword>
<evidence type="ECO:0000256" key="12">
    <source>
        <dbReference type="SAM" id="Phobius"/>
    </source>
</evidence>
<evidence type="ECO:0000256" key="2">
    <source>
        <dbReference type="ARBA" id="ARBA00012539"/>
    </source>
</evidence>
<feature type="transmembrane region" description="Helical" evidence="12">
    <location>
        <begin position="40"/>
        <end position="57"/>
    </location>
</feature>
<name>A0ABS5Y731_9CYAN</name>
<sequence length="693" mass="78229">MMGQWIGLKGWKSLILGTTVFFLIYDVWLFSAYFSTAGALAERIWPYGLAILALLLLRRISPKYPPKPLLICLVLGMTGLQVYYLTWRINHTLVLTWPNILFSLGLLGFELLSVFNSWINNLLLAASTQRSLQVEQRLPQVRTGKYRPTVDIFVPTYNEPIEVVTRTLIGCQSLKYPRQHKKIWLLDDGDRPEFCQLAKDLKCHYLARPEHRHAKAGNLCYALDHSDGEIVVVFDADFVPVNTFLERTLSLFVDNRELAMVVTPQHFYNPDPPQKNLGARFLPGDQTNFYHVIQPARDAANAVVCSGSSIVYRRSALEKIGGIPCDSIVEDYVTGMLLQAQGFKTVYLNEILSVGAAANTIGEYIKQRGRWAEGTLRTVCSHYNPLWLPGLNPLQRFTYLSGVLFWMEECLKLVSYVAPILYFLLGVQSVAISFDAQATQGLMLGLMILMIISWLRGSLILLSIYNVLQGTHVLRVVLSVLTRPKRKITFKVTDKTLADYQTRLNLDTMFPVLGLLMLTLVAVFYGVWQGEAAKCASALVYLVWAQVNVVLLSAGLVAGASTPKDRGYPRVACQVPCRVVKDNGYEGDGTIIDISEAGVGLKLDVSTITLGRHEKIWLDIPSIPVRVQAEVRHFGRVTGCLFTKLDPQTRWKLVNFSYCRPTRWQVPHLANEWDTLRAIWAGLYQLHPFSRRR</sequence>
<keyword evidence="9 12" id="KW-1133">Transmembrane helix</keyword>
<protein>
    <recommendedName>
        <fullName evidence="2">cellulose synthase (UDP-forming)</fullName>
        <ecNumber evidence="2">2.4.1.12</ecNumber>
    </recommendedName>
</protein>
<keyword evidence="8" id="KW-0135">Cellulose biosynthesis</keyword>
<dbReference type="SUPFAM" id="SSF141371">
    <property type="entry name" value="PilZ domain-like"/>
    <property type="match status" value="1"/>
</dbReference>
<keyword evidence="4" id="KW-0997">Cell inner membrane</keyword>
<feature type="transmembrane region" description="Helical" evidence="12">
    <location>
        <begin position="540"/>
        <end position="560"/>
    </location>
</feature>
<feature type="transmembrane region" description="Helical" evidence="12">
    <location>
        <begin position="510"/>
        <end position="528"/>
    </location>
</feature>
<dbReference type="Pfam" id="PF07238">
    <property type="entry name" value="PilZ"/>
    <property type="match status" value="1"/>
</dbReference>
<evidence type="ECO:0000256" key="9">
    <source>
        <dbReference type="ARBA" id="ARBA00022989"/>
    </source>
</evidence>
<evidence type="ECO:0000313" key="15">
    <source>
        <dbReference type="EMBL" id="MBT9313581.1"/>
    </source>
</evidence>
<evidence type="ECO:0000256" key="7">
    <source>
        <dbReference type="ARBA" id="ARBA00022692"/>
    </source>
</evidence>
<dbReference type="PANTHER" id="PTHR43867">
    <property type="entry name" value="CELLULOSE SYNTHASE CATALYTIC SUBUNIT A [UDP-FORMING]"/>
    <property type="match status" value="1"/>
</dbReference>
<evidence type="ECO:0000256" key="1">
    <source>
        <dbReference type="ARBA" id="ARBA00004429"/>
    </source>
</evidence>
<comment type="subcellular location">
    <subcellularLocation>
        <location evidence="1">Cell inner membrane</location>
        <topology evidence="1">Multi-pass membrane protein</topology>
    </subcellularLocation>
</comment>
<dbReference type="CDD" id="cd06421">
    <property type="entry name" value="CESA_CelA_like"/>
    <property type="match status" value="1"/>
</dbReference>
<dbReference type="InterPro" id="IPR009875">
    <property type="entry name" value="PilZ_domain"/>
</dbReference>
<evidence type="ECO:0000256" key="6">
    <source>
        <dbReference type="ARBA" id="ARBA00022679"/>
    </source>
</evidence>
<keyword evidence="6" id="KW-0808">Transferase</keyword>
<keyword evidence="5" id="KW-0328">Glycosyltransferase</keyword>
<accession>A0ABS5Y731</accession>
<dbReference type="InterPro" id="IPR003919">
    <property type="entry name" value="Cell_synth_A"/>
</dbReference>
<evidence type="ECO:0000256" key="11">
    <source>
        <dbReference type="ARBA" id="ARBA00048682"/>
    </source>
</evidence>
<feature type="transmembrane region" description="Helical" evidence="12">
    <location>
        <begin position="69"/>
        <end position="87"/>
    </location>
</feature>